<dbReference type="STRING" id="880071.Fleli_2231"/>
<dbReference type="HOGENOM" id="CLU_1774668_0_0_10"/>
<accession>I4AKX3</accession>
<gene>
    <name evidence="1" type="ordered locus">Fleli_2231</name>
</gene>
<dbReference type="RefSeq" id="WP_014798055.1">
    <property type="nucleotide sequence ID" value="NC_018018.1"/>
</dbReference>
<protein>
    <recommendedName>
        <fullName evidence="3">GOLD domain-containing protein</fullName>
    </recommendedName>
</protein>
<dbReference type="EMBL" id="CP003345">
    <property type="protein sequence ID" value="AFM04608.1"/>
    <property type="molecule type" value="Genomic_DNA"/>
</dbReference>
<evidence type="ECO:0008006" key="3">
    <source>
        <dbReference type="Google" id="ProtNLM"/>
    </source>
</evidence>
<dbReference type="Proteomes" id="UP000006054">
    <property type="component" value="Chromosome"/>
</dbReference>
<organism evidence="1 2">
    <name type="scientific">Bernardetia litoralis (strain ATCC 23117 / DSM 6794 / NBRC 15988 / NCIMB 1366 / Fx l1 / Sio-4)</name>
    <name type="common">Flexibacter litoralis</name>
    <dbReference type="NCBI Taxonomy" id="880071"/>
    <lineage>
        <taxon>Bacteria</taxon>
        <taxon>Pseudomonadati</taxon>
        <taxon>Bacteroidota</taxon>
        <taxon>Cytophagia</taxon>
        <taxon>Cytophagales</taxon>
        <taxon>Bernardetiaceae</taxon>
        <taxon>Bernardetia</taxon>
    </lineage>
</organism>
<sequence precursor="true">MKPLFLLYISLFIFGCSINKQCKKEYINDLRSKTTLPSRRAIFGSKEIYDFYFKPFAEWDISLDSGKTYNIAMYDYTTYNNLLKKRTYLEVIKDDSVIVTTKINDKYYTGLRFTSSSKGKYTLRLQKERKVKKLCVNVKVFVKYEN</sequence>
<keyword evidence="2" id="KW-1185">Reference proteome</keyword>
<dbReference type="KEGG" id="fli:Fleli_2231"/>
<reference evidence="2" key="1">
    <citation type="submission" date="2012-06" db="EMBL/GenBank/DDBJ databases">
        <title>The complete genome of Flexibacter litoralis DSM 6794.</title>
        <authorList>
            <person name="Lucas S."/>
            <person name="Copeland A."/>
            <person name="Lapidus A."/>
            <person name="Glavina del Rio T."/>
            <person name="Dalin E."/>
            <person name="Tice H."/>
            <person name="Bruce D."/>
            <person name="Goodwin L."/>
            <person name="Pitluck S."/>
            <person name="Peters L."/>
            <person name="Ovchinnikova G."/>
            <person name="Lu M."/>
            <person name="Kyrpides N."/>
            <person name="Mavromatis K."/>
            <person name="Ivanova N."/>
            <person name="Brettin T."/>
            <person name="Detter J.C."/>
            <person name="Han C."/>
            <person name="Larimer F."/>
            <person name="Land M."/>
            <person name="Hauser L."/>
            <person name="Markowitz V."/>
            <person name="Cheng J.-F."/>
            <person name="Hugenholtz P."/>
            <person name="Woyke T."/>
            <person name="Wu D."/>
            <person name="Spring S."/>
            <person name="Lang E."/>
            <person name="Kopitz M."/>
            <person name="Brambilla E."/>
            <person name="Klenk H.-P."/>
            <person name="Eisen J.A."/>
        </authorList>
    </citation>
    <scope>NUCLEOTIDE SEQUENCE [LARGE SCALE GENOMIC DNA]</scope>
    <source>
        <strain evidence="2">ATCC 23117 / DSM 6794 / NBRC 15988 / NCIMB 1366 / Sio-4</strain>
    </source>
</reference>
<name>I4AKX3_BERLS</name>
<proteinExistence type="predicted"/>
<evidence type="ECO:0000313" key="1">
    <source>
        <dbReference type="EMBL" id="AFM04608.1"/>
    </source>
</evidence>
<dbReference type="AlphaFoldDB" id="I4AKX3"/>
<dbReference type="PROSITE" id="PS51257">
    <property type="entry name" value="PROKAR_LIPOPROTEIN"/>
    <property type="match status" value="1"/>
</dbReference>
<evidence type="ECO:0000313" key="2">
    <source>
        <dbReference type="Proteomes" id="UP000006054"/>
    </source>
</evidence>